<reference evidence="7" key="1">
    <citation type="journal article" date="2013" name="Genome Biol. Evol.">
        <title>The genome sequence of Streptomyces lividans 66 reveals a novel tRNA-dependent peptide biosynthetic system within a metal-related genomic island.</title>
        <authorList>
            <person name="Cruz-Morales P."/>
            <person name="Vijgenboom E."/>
            <person name="Iruegas-Bocardo F."/>
            <person name="Girard G."/>
            <person name="Yanez-Guerra L.A."/>
            <person name="Ramos-Aboites H.E."/>
            <person name="Pernodet J.L."/>
            <person name="Anne J."/>
            <person name="van Wezel G.P."/>
            <person name="Barona-Gomez F."/>
        </authorList>
    </citation>
    <scope>NUCLEOTIDE SEQUENCE [LARGE SCALE GENOMIC DNA]</scope>
    <source>
        <strain evidence="7">1326</strain>
    </source>
</reference>
<protein>
    <submittedName>
        <fullName evidence="6">Cytoplasmic membrane protein FsxA</fullName>
    </submittedName>
</protein>
<keyword evidence="2" id="KW-0813">Transport</keyword>
<dbReference type="CDD" id="cd03230">
    <property type="entry name" value="ABC_DR_subfamily_A"/>
    <property type="match status" value="1"/>
</dbReference>
<dbReference type="Pfam" id="PF00005">
    <property type="entry name" value="ABC_tran"/>
    <property type="match status" value="1"/>
</dbReference>
<evidence type="ECO:0000313" key="7">
    <source>
        <dbReference type="Proteomes" id="UP000014062"/>
    </source>
</evidence>
<feature type="transmembrane region" description="Helical" evidence="4">
    <location>
        <begin position="381"/>
        <end position="401"/>
    </location>
</feature>
<dbReference type="SUPFAM" id="SSF52540">
    <property type="entry name" value="P-loop containing nucleoside triphosphate hydrolases"/>
    <property type="match status" value="1"/>
</dbReference>
<sequence length="509" mass="54577">MQNPCGHPCVPAIEVTNLTQRFGARLAVDRLSLSIPHGMFYGIVGPNGAGKTTALTAMCGLRRPTAGSVRVAGHDLRTAREAALAQLGVMMDGLSLPERLTAGEVLRYSAGLRGLDGGWRARADDLLEILGLDAVPRTLIVEYSTGMRKKISLALALLHRPRVLAGRAVRGDRPGLGPLHRASAHAVRRRRWHGGHVEPHHGIRRAHLPPDGSGGGGPGTARGAGGAGGRRHDAERAVRRADGRRSRASAGVARVTRALFALRLRLLRNGPHNERAFSLVTGLILAALVIAGASLTTHGVIHEGWIAVALTVWGGMWLFGPLAQPRHDPSVISREWWRGYPLRSWRLARALSWTELLGIGPLITLACLSSLVVLAAPGGTAAVTAAIAAALAQLYLLIWAGKTVAALAGWLLQTRVGVTLAASYLADLLRSRERLVVFGVTRVRRLVSRVRADLDGLTDEDRAQIQQAVQVVRRTRQVGSLGLPRVRQPLPDLRPTRSPDMSKGPFNLT</sequence>
<keyword evidence="4" id="KW-0812">Transmembrane</keyword>
<feature type="compositionally biased region" description="Gly residues" evidence="3">
    <location>
        <begin position="212"/>
        <end position="228"/>
    </location>
</feature>
<comment type="similarity">
    <text evidence="1">Belongs to the ABC transporter superfamily.</text>
</comment>
<dbReference type="InterPro" id="IPR027417">
    <property type="entry name" value="P-loop_NTPase"/>
</dbReference>
<dbReference type="GO" id="GO:0016887">
    <property type="term" value="F:ATP hydrolysis activity"/>
    <property type="evidence" value="ECO:0007669"/>
    <property type="project" value="InterPro"/>
</dbReference>
<feature type="transmembrane region" description="Helical" evidence="4">
    <location>
        <begin position="304"/>
        <end position="323"/>
    </location>
</feature>
<feature type="domain" description="ABC transporter" evidence="5">
    <location>
        <begin position="13"/>
        <end position="241"/>
    </location>
</feature>
<feature type="region of interest" description="Disordered" evidence="3">
    <location>
        <begin position="485"/>
        <end position="509"/>
    </location>
</feature>
<keyword evidence="4" id="KW-1133">Transmembrane helix</keyword>
<feature type="transmembrane region" description="Helical" evidence="4">
    <location>
        <begin position="276"/>
        <end position="297"/>
    </location>
</feature>
<feature type="transmembrane region" description="Helical" evidence="4">
    <location>
        <begin position="350"/>
        <end position="374"/>
    </location>
</feature>
<evidence type="ECO:0000256" key="4">
    <source>
        <dbReference type="SAM" id="Phobius"/>
    </source>
</evidence>
<dbReference type="Proteomes" id="UP000014062">
    <property type="component" value="Chromosome"/>
</dbReference>
<evidence type="ECO:0000256" key="2">
    <source>
        <dbReference type="ARBA" id="ARBA00022448"/>
    </source>
</evidence>
<proteinExistence type="inferred from homology"/>
<gene>
    <name evidence="6" type="ORF">SLI_0865</name>
</gene>
<evidence type="ECO:0000259" key="5">
    <source>
        <dbReference type="PROSITE" id="PS50893"/>
    </source>
</evidence>
<dbReference type="EMBL" id="CM001889">
    <property type="protein sequence ID" value="EOY45584.1"/>
    <property type="molecule type" value="Genomic_DNA"/>
</dbReference>
<evidence type="ECO:0000256" key="1">
    <source>
        <dbReference type="ARBA" id="ARBA00005417"/>
    </source>
</evidence>
<dbReference type="PROSITE" id="PS50893">
    <property type="entry name" value="ABC_TRANSPORTER_2"/>
    <property type="match status" value="1"/>
</dbReference>
<evidence type="ECO:0000313" key="6">
    <source>
        <dbReference type="EMBL" id="EOY45584.1"/>
    </source>
</evidence>
<organism evidence="6 7">
    <name type="scientific">Streptomyces lividans 1326</name>
    <dbReference type="NCBI Taxonomy" id="1200984"/>
    <lineage>
        <taxon>Bacteria</taxon>
        <taxon>Bacillati</taxon>
        <taxon>Actinomycetota</taxon>
        <taxon>Actinomycetes</taxon>
        <taxon>Kitasatosporales</taxon>
        <taxon>Streptomycetaceae</taxon>
        <taxon>Streptomyces</taxon>
    </lineage>
</organism>
<evidence type="ECO:0000256" key="3">
    <source>
        <dbReference type="SAM" id="MobiDB-lite"/>
    </source>
</evidence>
<feature type="region of interest" description="Disordered" evidence="3">
    <location>
        <begin position="196"/>
        <end position="246"/>
    </location>
</feature>
<dbReference type="GO" id="GO:0005524">
    <property type="term" value="F:ATP binding"/>
    <property type="evidence" value="ECO:0007669"/>
    <property type="project" value="InterPro"/>
</dbReference>
<accession>A0A7U9DKE8</accession>
<dbReference type="PANTHER" id="PTHR43335">
    <property type="entry name" value="ABC TRANSPORTER, ATP-BINDING PROTEIN"/>
    <property type="match status" value="1"/>
</dbReference>
<feature type="compositionally biased region" description="Basic and acidic residues" evidence="3">
    <location>
        <begin position="230"/>
        <end position="245"/>
    </location>
</feature>
<dbReference type="InterPro" id="IPR003439">
    <property type="entry name" value="ABC_transporter-like_ATP-bd"/>
</dbReference>
<keyword evidence="4" id="KW-0472">Membrane</keyword>
<dbReference type="PANTHER" id="PTHR43335:SF4">
    <property type="entry name" value="ABC TRANSPORTER, ATP-BINDING PROTEIN"/>
    <property type="match status" value="1"/>
</dbReference>
<dbReference type="AlphaFoldDB" id="A0A7U9DKE8"/>
<name>A0A7U9DKE8_STRLI</name>
<dbReference type="Gene3D" id="3.40.50.300">
    <property type="entry name" value="P-loop containing nucleotide triphosphate hydrolases"/>
    <property type="match status" value="1"/>
</dbReference>